<dbReference type="InterPro" id="IPR043138">
    <property type="entry name" value="GGT_lsub"/>
</dbReference>
<dbReference type="InterPro" id="IPR043137">
    <property type="entry name" value="GGT_ssub_C"/>
</dbReference>
<dbReference type="AlphaFoldDB" id="A0A564G0D2"/>
<dbReference type="PANTHER" id="PTHR43881">
    <property type="entry name" value="GAMMA-GLUTAMYLTRANSPEPTIDASE (AFU_ORTHOLOGUE AFUA_4G13580)"/>
    <property type="match status" value="1"/>
</dbReference>
<reference evidence="1" key="3">
    <citation type="submission" date="2021-08" db="EMBL/GenBank/DDBJ databases">
        <authorList>
            <person name="Tani A."/>
            <person name="Ola A."/>
            <person name="Ogura Y."/>
            <person name="Katsura K."/>
            <person name="Hayashi T."/>
        </authorList>
    </citation>
    <scope>NUCLEOTIDE SEQUENCE</scope>
    <source>
        <strain evidence="1">DSM 22415</strain>
    </source>
</reference>
<keyword evidence="2" id="KW-0808">Transferase</keyword>
<organism evidence="2 3">
    <name type="scientific">Methylobacterium dankookense</name>
    <dbReference type="NCBI Taxonomy" id="560405"/>
    <lineage>
        <taxon>Bacteria</taxon>
        <taxon>Pseudomonadati</taxon>
        <taxon>Pseudomonadota</taxon>
        <taxon>Alphaproteobacteria</taxon>
        <taxon>Hyphomicrobiales</taxon>
        <taxon>Methylobacteriaceae</taxon>
        <taxon>Methylobacterium</taxon>
    </lineage>
</organism>
<dbReference type="PRINTS" id="PR01210">
    <property type="entry name" value="GGTRANSPTASE"/>
</dbReference>
<dbReference type="EMBL" id="BPQI01000050">
    <property type="protein sequence ID" value="GJD56150.1"/>
    <property type="molecule type" value="Genomic_DNA"/>
</dbReference>
<keyword evidence="4" id="KW-1185">Reference proteome</keyword>
<gene>
    <name evidence="2" type="primary">ywrD_2</name>
    <name evidence="1" type="ORF">IFDJLNFL_2045</name>
    <name evidence="2" type="ORF">MTDSW087_03649</name>
</gene>
<dbReference type="InterPro" id="IPR052896">
    <property type="entry name" value="GGT-like_enzyme"/>
</dbReference>
<dbReference type="Gene3D" id="3.60.20.40">
    <property type="match status" value="1"/>
</dbReference>
<dbReference type="Proteomes" id="UP000401717">
    <property type="component" value="Unassembled WGS sequence"/>
</dbReference>
<evidence type="ECO:0000313" key="3">
    <source>
        <dbReference type="Proteomes" id="UP000401717"/>
    </source>
</evidence>
<keyword evidence="2" id="KW-0012">Acyltransferase</keyword>
<dbReference type="OrthoDB" id="9781342at2"/>
<proteinExistence type="predicted"/>
<evidence type="ECO:0000313" key="2">
    <source>
        <dbReference type="EMBL" id="VUF13939.1"/>
    </source>
</evidence>
<reference evidence="1" key="2">
    <citation type="journal article" date="2021" name="Front. Microbiol.">
        <title>Comprehensive Comparative Genomics and Phenotyping of Methylobacterium Species.</title>
        <authorList>
            <person name="Alessa O."/>
            <person name="Ogura Y."/>
            <person name="Fujitani Y."/>
            <person name="Takami H."/>
            <person name="Hayashi T."/>
            <person name="Sahin N."/>
            <person name="Tani A."/>
        </authorList>
    </citation>
    <scope>NUCLEOTIDE SEQUENCE</scope>
    <source>
        <strain evidence="1">DSM 22415</strain>
    </source>
</reference>
<dbReference type="InterPro" id="IPR029055">
    <property type="entry name" value="Ntn_hydrolases_N"/>
</dbReference>
<dbReference type="GO" id="GO:0103068">
    <property type="term" value="F:leukotriene C4 gamma-glutamyl transferase activity"/>
    <property type="evidence" value="ECO:0007669"/>
    <property type="project" value="UniProtKB-EC"/>
</dbReference>
<protein>
    <submittedName>
        <fullName evidence="2">Gamma-glutamyltransferase YwrD</fullName>
        <ecNumber evidence="2">2.3.2.2</ecNumber>
    </submittedName>
    <submittedName>
        <fullName evidence="1">Glutathione hydrolase-like YwrD proenzyme</fullName>
    </submittedName>
</protein>
<dbReference type="PANTHER" id="PTHR43881:SF1">
    <property type="entry name" value="GAMMA-GLUTAMYLTRANSPEPTIDASE (AFU_ORTHOLOGUE AFUA_4G13580)"/>
    <property type="match status" value="1"/>
</dbReference>
<dbReference type="Gene3D" id="1.10.246.130">
    <property type="match status" value="1"/>
</dbReference>
<dbReference type="Pfam" id="PF01019">
    <property type="entry name" value="G_glu_transpept"/>
    <property type="match status" value="1"/>
</dbReference>
<sequence length="529" mass="55540">MRDFQRAGRSPVHAGAAAVATSHPLSTLTAIEVLRAGGNAVDAGIAAVAVQCVVDPLMTGIGGDCFALYAPKGAAVPIALNGSGRSPAAAADAWYLENGVAITPTSPHAVTVPGAVAAWARLAADHGTRALGDLLQPAIRYAEAGFPVQPRVGWDWARNVERVSHDPGAAAAYLVDGAAPAIGATMRLPKLAATLRRIAEAGPRGFYEGPVARDIVSHLRGLGGLHTEEDFAAAAPEIVTPITTRYRGYDVYECPPSGQGLAALMMLNVLEPFDVGALSELDRVHLLAEACKQGYHHRDALFADPDLHAVPVEHLLSDAWRASARGAIDMARAREPEIYPEIANEVAHKDTVYLCVVDRDGNALSLINSLFQGFGTGLMGPESGVLLHNRGFSFRIEPGHPNTIAPRKRPMHTIIPGMLMRDGRAVAPFGVMGGHYQAMGHVELLTGLLDRGLDVQEALDAPRSFAYGGVVELESGFSADVLAGMRARGHAAIPAPLPIGGGQIIWIDHARGTLVAGSDPRKDGSALGY</sequence>
<evidence type="ECO:0000313" key="4">
    <source>
        <dbReference type="Proteomes" id="UP001055303"/>
    </source>
</evidence>
<evidence type="ECO:0000313" key="1">
    <source>
        <dbReference type="EMBL" id="GJD56150.1"/>
    </source>
</evidence>
<name>A0A564G0D2_9HYPH</name>
<dbReference type="EMBL" id="CABFVH010000026">
    <property type="protein sequence ID" value="VUF13939.1"/>
    <property type="molecule type" value="Genomic_DNA"/>
</dbReference>
<dbReference type="Proteomes" id="UP001055303">
    <property type="component" value="Unassembled WGS sequence"/>
</dbReference>
<reference evidence="2 3" key="1">
    <citation type="submission" date="2019-06" db="EMBL/GenBank/DDBJ databases">
        <authorList>
            <person name="Rodrigo-Torres L."/>
            <person name="Arahal R. D."/>
            <person name="Lucena T."/>
        </authorList>
    </citation>
    <scope>NUCLEOTIDE SEQUENCE [LARGE SCALE GENOMIC DNA]</scope>
    <source>
        <strain evidence="2 3">SW08-7</strain>
    </source>
</reference>
<accession>A0A564G0D2</accession>
<dbReference type="EC" id="2.3.2.2" evidence="2"/>
<dbReference type="RefSeq" id="WP_144766308.1">
    <property type="nucleotide sequence ID" value="NZ_BPQI01000050.1"/>
</dbReference>
<dbReference type="SUPFAM" id="SSF56235">
    <property type="entry name" value="N-terminal nucleophile aminohydrolases (Ntn hydrolases)"/>
    <property type="match status" value="1"/>
</dbReference>